<keyword evidence="9 14" id="KW-0798">TonB box</keyword>
<dbReference type="Pfam" id="PF07715">
    <property type="entry name" value="Plug"/>
    <property type="match status" value="1"/>
</dbReference>
<organism evidence="17 18">
    <name type="scientific">Leeia aquatica</name>
    <dbReference type="NCBI Taxonomy" id="2725557"/>
    <lineage>
        <taxon>Bacteria</taxon>
        <taxon>Pseudomonadati</taxon>
        <taxon>Pseudomonadota</taxon>
        <taxon>Betaproteobacteria</taxon>
        <taxon>Neisseriales</taxon>
        <taxon>Leeiaceae</taxon>
        <taxon>Leeia</taxon>
    </lineage>
</organism>
<evidence type="ECO:0000256" key="2">
    <source>
        <dbReference type="ARBA" id="ARBA00022448"/>
    </source>
</evidence>
<evidence type="ECO:0000259" key="16">
    <source>
        <dbReference type="Pfam" id="PF07715"/>
    </source>
</evidence>
<sequence length="662" mass="74087">MKVTAQKVEQALQDVPATVEVVSGEQIELRQIDSLEQLGKQLNGVSIGSYTGSQPRIFIRGIGDLTDLKNKRVAVYVDGVPQLDAAMQDVLLGGGVGRVEVLKGPQGTLYGRNALAGVINIVTKRPDDHAISVSAGWGQRHAKRLTFNAQSGVFDDRLRFGLDAGVMEGDGVLKNVANGSQGKLDAYERRNMGFKLEADASVDTQLRLTARHFNDRTPAYTQTVIDPQSLRPIKVRSFAQAGDLNFYEVERNLEGGTRTRGRALTFQISHDFGGVKLNATTAWQRSKQEMRTDADYSADPVFFYNFDPYTNDHRQLSQEVQLVGKHDKLDWQAGLYAYRDQTLNTNRFGNSLGTQYQDTRYQTSGWAGFGQLDYRLAPQWTLVAGVRYQKDRQRFTDVYKNKPEISQQDTSTTYKLAANYEWRPDNVVFLNVATGYTPGGVNTSPQMVNSSPTGPYLTYGHETSRSVELGMKGVLQDPALSYAVSLYQTRIHDQQLMVLPDTQIKNVGRTRYHGLELELGYQFARNWSLSAGYALNRSKVQESYESAAIGKSVPLAPLYTAKLGLQYQGQVAKGTRLTARLDWNRTGRFYANSANSYGQRSYDLVDMSARLDFKQWWLKLNVNNLFNKRYYQMVAPHPFIASMGQAIYGQPRSVMLTAGASF</sequence>
<dbReference type="InterPro" id="IPR039426">
    <property type="entry name" value="TonB-dep_rcpt-like"/>
</dbReference>
<feature type="short sequence motif" description="TonB C-terminal box" evidence="13">
    <location>
        <begin position="645"/>
        <end position="662"/>
    </location>
</feature>
<accession>A0A847RXP9</accession>
<evidence type="ECO:0000256" key="3">
    <source>
        <dbReference type="ARBA" id="ARBA00022452"/>
    </source>
</evidence>
<comment type="caution">
    <text evidence="17">The sequence shown here is derived from an EMBL/GenBank/DDBJ whole genome shotgun (WGS) entry which is preliminary data.</text>
</comment>
<evidence type="ECO:0000256" key="12">
    <source>
        <dbReference type="PROSITE-ProRule" id="PRU01360"/>
    </source>
</evidence>
<dbReference type="CDD" id="cd01347">
    <property type="entry name" value="ligand_gated_channel"/>
    <property type="match status" value="1"/>
</dbReference>
<keyword evidence="3 12" id="KW-1134">Transmembrane beta strand</keyword>
<dbReference type="InterPro" id="IPR012910">
    <property type="entry name" value="Plug_dom"/>
</dbReference>
<evidence type="ECO:0000256" key="9">
    <source>
        <dbReference type="ARBA" id="ARBA00023077"/>
    </source>
</evidence>
<feature type="domain" description="TonB-dependent receptor-like beta-barrel" evidence="15">
    <location>
        <begin position="203"/>
        <end position="625"/>
    </location>
</feature>
<evidence type="ECO:0000313" key="17">
    <source>
        <dbReference type="EMBL" id="NLR75930.1"/>
    </source>
</evidence>
<keyword evidence="10 12" id="KW-0472">Membrane</keyword>
<dbReference type="Gene3D" id="2.40.170.20">
    <property type="entry name" value="TonB-dependent receptor, beta-barrel domain"/>
    <property type="match status" value="1"/>
</dbReference>
<keyword evidence="5 12" id="KW-0812">Transmembrane</keyword>
<dbReference type="Proteomes" id="UP000587991">
    <property type="component" value="Unassembled WGS sequence"/>
</dbReference>
<dbReference type="GO" id="GO:0006826">
    <property type="term" value="P:iron ion transport"/>
    <property type="evidence" value="ECO:0007669"/>
    <property type="project" value="UniProtKB-KW"/>
</dbReference>
<evidence type="ECO:0000256" key="1">
    <source>
        <dbReference type="ARBA" id="ARBA00004571"/>
    </source>
</evidence>
<keyword evidence="7" id="KW-0408">Iron</keyword>
<dbReference type="PROSITE" id="PS52016">
    <property type="entry name" value="TONB_DEPENDENT_REC_3"/>
    <property type="match status" value="1"/>
</dbReference>
<comment type="subcellular location">
    <subcellularLocation>
        <location evidence="1 12">Cell outer membrane</location>
        <topology evidence="1 12">Multi-pass membrane protein</topology>
    </subcellularLocation>
</comment>
<dbReference type="InterPro" id="IPR036942">
    <property type="entry name" value="Beta-barrel_TonB_sf"/>
</dbReference>
<gene>
    <name evidence="17" type="ORF">HF682_12250</name>
</gene>
<evidence type="ECO:0000256" key="11">
    <source>
        <dbReference type="ARBA" id="ARBA00023237"/>
    </source>
</evidence>
<evidence type="ECO:0000256" key="4">
    <source>
        <dbReference type="ARBA" id="ARBA00022496"/>
    </source>
</evidence>
<evidence type="ECO:0000256" key="7">
    <source>
        <dbReference type="ARBA" id="ARBA00023004"/>
    </source>
</evidence>
<dbReference type="EMBL" id="JABAIM010000002">
    <property type="protein sequence ID" value="NLR75930.1"/>
    <property type="molecule type" value="Genomic_DNA"/>
</dbReference>
<keyword evidence="4" id="KW-0410">Iron transport</keyword>
<dbReference type="PROSITE" id="PS01156">
    <property type="entry name" value="TONB_DEPENDENT_REC_2"/>
    <property type="match status" value="1"/>
</dbReference>
<evidence type="ECO:0000256" key="13">
    <source>
        <dbReference type="PROSITE-ProRule" id="PRU10144"/>
    </source>
</evidence>
<evidence type="ECO:0000256" key="6">
    <source>
        <dbReference type="ARBA" id="ARBA00022729"/>
    </source>
</evidence>
<reference evidence="17 18" key="1">
    <citation type="submission" date="2020-04" db="EMBL/GenBank/DDBJ databases">
        <title>Draft genome of Leeia sp. IMCC25680.</title>
        <authorList>
            <person name="Song J."/>
            <person name="Cho J.-C."/>
        </authorList>
    </citation>
    <scope>NUCLEOTIDE SEQUENCE [LARGE SCALE GENOMIC DNA]</scope>
    <source>
        <strain evidence="17 18">IMCC25680</strain>
    </source>
</reference>
<keyword evidence="18" id="KW-1185">Reference proteome</keyword>
<dbReference type="GO" id="GO:0009279">
    <property type="term" value="C:cell outer membrane"/>
    <property type="evidence" value="ECO:0007669"/>
    <property type="project" value="UniProtKB-SubCell"/>
</dbReference>
<keyword evidence="17" id="KW-0675">Receptor</keyword>
<feature type="domain" description="TonB-dependent receptor plug" evidence="16">
    <location>
        <begin position="12"/>
        <end position="118"/>
    </location>
</feature>
<keyword evidence="2 12" id="KW-0813">Transport</keyword>
<evidence type="ECO:0000256" key="5">
    <source>
        <dbReference type="ARBA" id="ARBA00022692"/>
    </source>
</evidence>
<dbReference type="InterPro" id="IPR000531">
    <property type="entry name" value="Beta-barrel_TonB"/>
</dbReference>
<keyword evidence="11 12" id="KW-0998">Cell outer membrane</keyword>
<dbReference type="InterPro" id="IPR010917">
    <property type="entry name" value="TonB_rcpt_CS"/>
</dbReference>
<dbReference type="Pfam" id="PF00593">
    <property type="entry name" value="TonB_dep_Rec_b-barrel"/>
    <property type="match status" value="1"/>
</dbReference>
<evidence type="ECO:0000259" key="15">
    <source>
        <dbReference type="Pfam" id="PF00593"/>
    </source>
</evidence>
<evidence type="ECO:0000256" key="8">
    <source>
        <dbReference type="ARBA" id="ARBA00023065"/>
    </source>
</evidence>
<evidence type="ECO:0000256" key="14">
    <source>
        <dbReference type="RuleBase" id="RU003357"/>
    </source>
</evidence>
<comment type="similarity">
    <text evidence="12 14">Belongs to the TonB-dependent receptor family.</text>
</comment>
<protein>
    <submittedName>
        <fullName evidence="17">TonB-dependent receptor</fullName>
    </submittedName>
</protein>
<keyword evidence="8" id="KW-0406">Ion transport</keyword>
<evidence type="ECO:0000313" key="18">
    <source>
        <dbReference type="Proteomes" id="UP000587991"/>
    </source>
</evidence>
<dbReference type="PANTHER" id="PTHR32552:SF81">
    <property type="entry name" value="TONB-DEPENDENT OUTER MEMBRANE RECEPTOR"/>
    <property type="match status" value="1"/>
</dbReference>
<proteinExistence type="inferred from homology"/>
<dbReference type="AlphaFoldDB" id="A0A847RXP9"/>
<name>A0A847RXP9_9NEIS</name>
<dbReference type="PANTHER" id="PTHR32552">
    <property type="entry name" value="FERRICHROME IRON RECEPTOR-RELATED"/>
    <property type="match status" value="1"/>
</dbReference>
<dbReference type="SUPFAM" id="SSF56935">
    <property type="entry name" value="Porins"/>
    <property type="match status" value="1"/>
</dbReference>
<keyword evidence="6" id="KW-0732">Signal</keyword>
<evidence type="ECO:0000256" key="10">
    <source>
        <dbReference type="ARBA" id="ARBA00023136"/>
    </source>
</evidence>